<dbReference type="GO" id="GO:0016491">
    <property type="term" value="F:oxidoreductase activity"/>
    <property type="evidence" value="ECO:0007669"/>
    <property type="project" value="UniProtKB-KW"/>
</dbReference>
<accession>A0A9P5CW58</accession>
<keyword evidence="2" id="KW-0521">NADP</keyword>
<feature type="region of interest" description="Disordered" evidence="4">
    <location>
        <begin position="1"/>
        <end position="26"/>
    </location>
</feature>
<dbReference type="PANTHER" id="PTHR43618">
    <property type="entry name" value="7-ALPHA-HYDROXYSTEROID DEHYDROGENASE"/>
    <property type="match status" value="1"/>
</dbReference>
<proteinExistence type="inferred from homology"/>
<evidence type="ECO:0000256" key="3">
    <source>
        <dbReference type="ARBA" id="ARBA00023002"/>
    </source>
</evidence>
<protein>
    <submittedName>
        <fullName evidence="5">Uncharacterized protein</fullName>
    </submittedName>
</protein>
<comment type="similarity">
    <text evidence="1">Belongs to the short-chain dehydrogenases/reductases (SDR) family.</text>
</comment>
<sequence>MTTGGSDENQKSKLEGAGSKFPAGRTGQEADIANAVLYLGSRAGTFVNGETIHVDGGVLLQSPSTLHKEDRLTERDSTKVKTMND</sequence>
<comment type="caution">
    <text evidence="5">The sequence shown here is derived from an EMBL/GenBank/DDBJ whole genome shotgun (WGS) entry which is preliminary data.</text>
</comment>
<dbReference type="InterPro" id="IPR002347">
    <property type="entry name" value="SDR_fam"/>
</dbReference>
<feature type="compositionally biased region" description="Basic and acidic residues" evidence="4">
    <location>
        <begin position="66"/>
        <end position="85"/>
    </location>
</feature>
<dbReference type="InterPro" id="IPR052178">
    <property type="entry name" value="Sec_Metab_Biosynth_SDR"/>
</dbReference>
<dbReference type="Proteomes" id="UP000749309">
    <property type="component" value="Unassembled WGS sequence"/>
</dbReference>
<dbReference type="InterPro" id="IPR036291">
    <property type="entry name" value="NAD(P)-bd_dom_sf"/>
</dbReference>
<evidence type="ECO:0000313" key="6">
    <source>
        <dbReference type="Proteomes" id="UP000749309"/>
    </source>
</evidence>
<gene>
    <name evidence="5" type="ORF">GY632_2523</name>
</gene>
<evidence type="ECO:0000256" key="4">
    <source>
        <dbReference type="SAM" id="MobiDB-lite"/>
    </source>
</evidence>
<dbReference type="Pfam" id="PF13561">
    <property type="entry name" value="adh_short_C2"/>
    <property type="match status" value="1"/>
</dbReference>
<keyword evidence="3" id="KW-0560">Oxidoreductase</keyword>
<feature type="region of interest" description="Disordered" evidence="4">
    <location>
        <begin position="60"/>
        <end position="85"/>
    </location>
</feature>
<dbReference type="EMBL" id="JAAQVJ010000061">
    <property type="protein sequence ID" value="KAF3896919.1"/>
    <property type="molecule type" value="Genomic_DNA"/>
</dbReference>
<reference evidence="5" key="1">
    <citation type="submission" date="2020-03" db="EMBL/GenBank/DDBJ databases">
        <title>Whole Genome Sequence of Trichophyton interdigitale from India.</title>
        <authorList>
            <person name="Kumar P."/>
        </authorList>
    </citation>
    <scope>NUCLEOTIDE SEQUENCE</scope>
    <source>
        <strain evidence="5">UCMS-IGIB-CI14</strain>
    </source>
</reference>
<evidence type="ECO:0000256" key="2">
    <source>
        <dbReference type="ARBA" id="ARBA00022857"/>
    </source>
</evidence>
<dbReference type="Gene3D" id="3.40.50.720">
    <property type="entry name" value="NAD(P)-binding Rossmann-like Domain"/>
    <property type="match status" value="1"/>
</dbReference>
<organism evidence="5 6">
    <name type="scientific">Trichophyton interdigitale</name>
    <dbReference type="NCBI Taxonomy" id="101480"/>
    <lineage>
        <taxon>Eukaryota</taxon>
        <taxon>Fungi</taxon>
        <taxon>Dikarya</taxon>
        <taxon>Ascomycota</taxon>
        <taxon>Pezizomycotina</taxon>
        <taxon>Eurotiomycetes</taxon>
        <taxon>Eurotiomycetidae</taxon>
        <taxon>Onygenales</taxon>
        <taxon>Arthrodermataceae</taxon>
        <taxon>Trichophyton</taxon>
    </lineage>
</organism>
<evidence type="ECO:0000256" key="1">
    <source>
        <dbReference type="ARBA" id="ARBA00006484"/>
    </source>
</evidence>
<evidence type="ECO:0000313" key="5">
    <source>
        <dbReference type="EMBL" id="KAF3896919.1"/>
    </source>
</evidence>
<dbReference type="PANTHER" id="PTHR43618:SF4">
    <property type="entry name" value="SHORT CHAIN DEHYDROGENASE_REDUCTASE FAMILY (AFU_ORTHOLOGUE AFUA_7G04540)"/>
    <property type="match status" value="1"/>
</dbReference>
<dbReference type="SUPFAM" id="SSF51735">
    <property type="entry name" value="NAD(P)-binding Rossmann-fold domains"/>
    <property type="match status" value="1"/>
</dbReference>
<name>A0A9P5CW58_9EURO</name>
<dbReference type="AlphaFoldDB" id="A0A9P5CW58"/>